<comment type="caution">
    <text evidence="1">The sequence shown here is derived from an EMBL/GenBank/DDBJ whole genome shotgun (WGS) entry which is preliminary data.</text>
</comment>
<evidence type="ECO:0000313" key="2">
    <source>
        <dbReference type="Proteomes" id="UP000004508"/>
    </source>
</evidence>
<name>D6U4I7_KTERA</name>
<sequence>MDYRLLVVKFSSPIGSDLCEMVVAQPGKKRDEGFCKKCERFRFAIIPEFLFRLSIL</sequence>
<keyword evidence="2" id="KW-1185">Reference proteome</keyword>
<organism evidence="1 2">
    <name type="scientific">Ktedonobacter racemifer DSM 44963</name>
    <dbReference type="NCBI Taxonomy" id="485913"/>
    <lineage>
        <taxon>Bacteria</taxon>
        <taxon>Bacillati</taxon>
        <taxon>Chloroflexota</taxon>
        <taxon>Ktedonobacteria</taxon>
        <taxon>Ktedonobacterales</taxon>
        <taxon>Ktedonobacteraceae</taxon>
        <taxon>Ktedonobacter</taxon>
    </lineage>
</organism>
<dbReference type="InParanoid" id="D6U4I7"/>
<dbReference type="EMBL" id="ADVG01000004">
    <property type="protein sequence ID" value="EFH81417.1"/>
    <property type="molecule type" value="Genomic_DNA"/>
</dbReference>
<dbReference type="AlphaFoldDB" id="D6U4I7"/>
<accession>D6U4I7</accession>
<protein>
    <submittedName>
        <fullName evidence="1">Uncharacterized protein</fullName>
    </submittedName>
</protein>
<dbReference type="Proteomes" id="UP000004508">
    <property type="component" value="Unassembled WGS sequence"/>
</dbReference>
<reference evidence="1 2" key="1">
    <citation type="journal article" date="2011" name="Stand. Genomic Sci.">
        <title>Non-contiguous finished genome sequence and contextual data of the filamentous soil bacterium Ktedonobacter racemifer type strain (SOSP1-21).</title>
        <authorList>
            <person name="Chang Y.J."/>
            <person name="Land M."/>
            <person name="Hauser L."/>
            <person name="Chertkov O."/>
            <person name="Del Rio T.G."/>
            <person name="Nolan M."/>
            <person name="Copeland A."/>
            <person name="Tice H."/>
            <person name="Cheng J.F."/>
            <person name="Lucas S."/>
            <person name="Han C."/>
            <person name="Goodwin L."/>
            <person name="Pitluck S."/>
            <person name="Ivanova N."/>
            <person name="Ovchinikova G."/>
            <person name="Pati A."/>
            <person name="Chen A."/>
            <person name="Palaniappan K."/>
            <person name="Mavromatis K."/>
            <person name="Liolios K."/>
            <person name="Brettin T."/>
            <person name="Fiebig A."/>
            <person name="Rohde M."/>
            <person name="Abt B."/>
            <person name="Goker M."/>
            <person name="Detter J.C."/>
            <person name="Woyke T."/>
            <person name="Bristow J."/>
            <person name="Eisen J.A."/>
            <person name="Markowitz V."/>
            <person name="Hugenholtz P."/>
            <person name="Kyrpides N.C."/>
            <person name="Klenk H.P."/>
            <person name="Lapidus A."/>
        </authorList>
    </citation>
    <scope>NUCLEOTIDE SEQUENCE [LARGE SCALE GENOMIC DNA]</scope>
    <source>
        <strain evidence="2">DSM 44963</strain>
    </source>
</reference>
<gene>
    <name evidence="1" type="ORF">Krac_2137</name>
</gene>
<evidence type="ECO:0000313" key="1">
    <source>
        <dbReference type="EMBL" id="EFH81417.1"/>
    </source>
</evidence>
<proteinExistence type="predicted"/>